<evidence type="ECO:0000313" key="10">
    <source>
        <dbReference type="Proteomes" id="UP000014254"/>
    </source>
</evidence>
<dbReference type="Pfam" id="PF20222">
    <property type="entry name" value="DUF6581"/>
    <property type="match status" value="1"/>
</dbReference>
<feature type="compositionally biased region" description="Acidic residues" evidence="7">
    <location>
        <begin position="202"/>
        <end position="239"/>
    </location>
</feature>
<feature type="compositionally biased region" description="Low complexity" evidence="7">
    <location>
        <begin position="864"/>
        <end position="876"/>
    </location>
</feature>
<dbReference type="STRING" id="1220926.S2IU26"/>
<dbReference type="OMA" id="CAFVWSL"/>
<proteinExistence type="predicted"/>
<feature type="domain" description="Myb-like" evidence="8">
    <location>
        <begin position="1654"/>
        <end position="1713"/>
    </location>
</feature>
<dbReference type="GO" id="GO:0000127">
    <property type="term" value="C:transcription factor TFIIIC complex"/>
    <property type="evidence" value="ECO:0007669"/>
    <property type="project" value="InterPro"/>
</dbReference>
<dbReference type="EMBL" id="KE124204">
    <property type="protein sequence ID" value="EPB81156.1"/>
    <property type="molecule type" value="Genomic_DNA"/>
</dbReference>
<evidence type="ECO:0000256" key="4">
    <source>
        <dbReference type="ARBA" id="ARBA00023163"/>
    </source>
</evidence>
<name>S2IU26_MUCC1</name>
<keyword evidence="4" id="KW-0804">Transcription</keyword>
<evidence type="ECO:0000256" key="3">
    <source>
        <dbReference type="ARBA" id="ARBA00023125"/>
    </source>
</evidence>
<feature type="compositionally biased region" description="Low complexity" evidence="7">
    <location>
        <begin position="951"/>
        <end position="988"/>
    </location>
</feature>
<dbReference type="FunCoup" id="S2IU26">
    <property type="interactions" value="6"/>
</dbReference>
<dbReference type="GO" id="GO:0042791">
    <property type="term" value="P:5S class rRNA transcription by RNA polymerase III"/>
    <property type="evidence" value="ECO:0007669"/>
    <property type="project" value="TreeGrafter"/>
</dbReference>
<feature type="compositionally biased region" description="Low complexity" evidence="7">
    <location>
        <begin position="830"/>
        <end position="846"/>
    </location>
</feature>
<feature type="compositionally biased region" description="Basic residues" evidence="7">
    <location>
        <begin position="155"/>
        <end position="193"/>
    </location>
</feature>
<accession>S2IU26</accession>
<dbReference type="GO" id="GO:0006384">
    <property type="term" value="P:transcription initiation at RNA polymerase III promoter"/>
    <property type="evidence" value="ECO:0007669"/>
    <property type="project" value="InterPro"/>
</dbReference>
<feature type="compositionally biased region" description="Low complexity" evidence="7">
    <location>
        <begin position="894"/>
        <end position="905"/>
    </location>
</feature>
<gene>
    <name evidence="9" type="ORF">HMPREF1544_12138</name>
</gene>
<comment type="subcellular location">
    <subcellularLocation>
        <location evidence="1">Nucleus</location>
    </subcellularLocation>
</comment>
<keyword evidence="5" id="KW-0539">Nucleus</keyword>
<keyword evidence="6" id="KW-0175">Coiled coil</keyword>
<evidence type="ECO:0000256" key="7">
    <source>
        <dbReference type="SAM" id="MobiDB-lite"/>
    </source>
</evidence>
<feature type="compositionally biased region" description="Basic and acidic residues" evidence="7">
    <location>
        <begin position="1033"/>
        <end position="1045"/>
    </location>
</feature>
<evidence type="ECO:0000256" key="2">
    <source>
        <dbReference type="ARBA" id="ARBA00022553"/>
    </source>
</evidence>
<dbReference type="InterPro" id="IPR007309">
    <property type="entry name" value="TFIIIC_Bblock-bd"/>
</dbReference>
<feature type="region of interest" description="Disordered" evidence="7">
    <location>
        <begin position="759"/>
        <end position="1051"/>
    </location>
</feature>
<dbReference type="PROSITE" id="PS50090">
    <property type="entry name" value="MYB_LIKE"/>
    <property type="match status" value="1"/>
</dbReference>
<reference evidence="10" key="1">
    <citation type="submission" date="2013-05" db="EMBL/GenBank/DDBJ databases">
        <title>The Genome sequence of Mucor circinelloides f. circinelloides 1006PhL.</title>
        <authorList>
            <consortium name="The Broad Institute Genomics Platform"/>
            <person name="Cuomo C."/>
            <person name="Earl A."/>
            <person name="Findley K."/>
            <person name="Lee S.C."/>
            <person name="Walker B."/>
            <person name="Young S."/>
            <person name="Zeng Q."/>
            <person name="Gargeya S."/>
            <person name="Fitzgerald M."/>
            <person name="Haas B."/>
            <person name="Abouelleil A."/>
            <person name="Allen A.W."/>
            <person name="Alvarado L."/>
            <person name="Arachchi H.M."/>
            <person name="Berlin A.M."/>
            <person name="Chapman S.B."/>
            <person name="Gainer-Dewar J."/>
            <person name="Goldberg J."/>
            <person name="Griggs A."/>
            <person name="Gujja S."/>
            <person name="Hansen M."/>
            <person name="Howarth C."/>
            <person name="Imamovic A."/>
            <person name="Ireland A."/>
            <person name="Larimer J."/>
            <person name="McCowan C."/>
            <person name="Murphy C."/>
            <person name="Pearson M."/>
            <person name="Poon T.W."/>
            <person name="Priest M."/>
            <person name="Roberts A."/>
            <person name="Saif S."/>
            <person name="Shea T."/>
            <person name="Sisk P."/>
            <person name="Sykes S."/>
            <person name="Wortman J."/>
            <person name="Nusbaum C."/>
            <person name="Birren B."/>
        </authorList>
    </citation>
    <scope>NUCLEOTIDE SEQUENCE [LARGE SCALE GENOMIC DNA]</scope>
    <source>
        <strain evidence="10">1006PhL</strain>
    </source>
</reference>
<dbReference type="Pfam" id="PF04182">
    <property type="entry name" value="B-block_TFIIIC"/>
    <property type="match status" value="1"/>
</dbReference>
<dbReference type="Proteomes" id="UP000014254">
    <property type="component" value="Unassembled WGS sequence"/>
</dbReference>
<evidence type="ECO:0000259" key="8">
    <source>
        <dbReference type="PROSITE" id="PS50090"/>
    </source>
</evidence>
<keyword evidence="2" id="KW-0597">Phosphoprotein</keyword>
<evidence type="ECO:0000256" key="6">
    <source>
        <dbReference type="SAM" id="Coils"/>
    </source>
</evidence>
<dbReference type="InParanoid" id="S2IU26"/>
<feature type="region of interest" description="Disordered" evidence="7">
    <location>
        <begin position="1063"/>
        <end position="1099"/>
    </location>
</feature>
<dbReference type="eggNOG" id="ENOG502S1RV">
    <property type="taxonomic scope" value="Eukaryota"/>
</dbReference>
<feature type="compositionally biased region" description="Polar residues" evidence="7">
    <location>
        <begin position="996"/>
        <end position="1016"/>
    </location>
</feature>
<feature type="compositionally biased region" description="Low complexity" evidence="7">
    <location>
        <begin position="1078"/>
        <end position="1090"/>
    </location>
</feature>
<feature type="coiled-coil region" evidence="6">
    <location>
        <begin position="1245"/>
        <end position="1291"/>
    </location>
</feature>
<dbReference type="InterPro" id="IPR046488">
    <property type="entry name" value="Sfc3/Tfc3_C"/>
</dbReference>
<evidence type="ECO:0000256" key="1">
    <source>
        <dbReference type="ARBA" id="ARBA00004123"/>
    </source>
</evidence>
<dbReference type="VEuPathDB" id="FungiDB:HMPREF1544_12138"/>
<evidence type="ECO:0000313" key="9">
    <source>
        <dbReference type="EMBL" id="EPB81156.1"/>
    </source>
</evidence>
<feature type="compositionally biased region" description="Polar residues" evidence="7">
    <location>
        <begin position="877"/>
        <end position="886"/>
    </location>
</feature>
<dbReference type="PANTHER" id="PTHR15180:SF1">
    <property type="entry name" value="GENERAL TRANSCRIPTION FACTOR 3C POLYPEPTIDE 1"/>
    <property type="match status" value="1"/>
</dbReference>
<dbReference type="InterPro" id="IPR001005">
    <property type="entry name" value="SANT/Myb"/>
</dbReference>
<keyword evidence="10" id="KW-1185">Reference proteome</keyword>
<dbReference type="InterPro" id="IPR044210">
    <property type="entry name" value="Tfc3-like"/>
</dbReference>
<sequence length="2280" mass="258730">MLDTLLSRLREEIAIDGTSGSSIDTVWKYAESIANQVAKESNISTKPKIDGPYKAFIWNYVKQEPELEFFEEVVQSPENQNSDDVQMEEQGAVDQGEVMVPMDEEIVDQSEHAVSMKAEPNINAASTVTESAACDDELLAMLQEAQEKDRLKMAKDRKRKSKAAVKNTASKKKKTRTAPKKKPKKKPVKKRKRASEGHSDSDFEMDSESESEFEEDSDLSEVSSEEYSTEDEDVSEGDEYERSGRSKKLPTACKVANISSNPRNVQLQRRTDNTNLTAIQDIADLSYDQVQERYGSRLRIIASARLQDEQLFLGIPPDANITPSLVVILKEILKTRTKGLYQASITKLLDIDGRSTGHYVKSLEEKGAITRRGVSINSMFTNICVHARYSIESNEVDMNTVGDKETENELPYNVNGHGKVFSQKALLYAMVDLAMVAPNGLILAQDILHGLGFNSTRRAVRKWFNRSIDELCIKGYFEKGSIKLDGSRQHRCLHLLKAPEDYALRQQSDEPAIISVDELSFPIKIKTTRNQGIPIHHLLCDVPLESQCLDVITAAGTHGAVQKDVSIALNSDEMRSLSKLLEKLSELKPGQGHEHYGVVRYLEFEGRIRRYRYFTLAASIKVNEGIDYVPPALPDQETDESKYYERTIFTPMPHTMTEYYRYRKLTKKAGNRNVFYEGKSMPGFTKRKLLNPDGTPRPKSRYILQKEKKIAEMLAAKSAAEARAANPNSTESTSTSTDGPQADVEVHSFFRSKKSRIREADKHLLNPPSPTPTPAPIISQSRLACPAGVRETRSSAKAAPSKPEDAPAPKRRKRTVAAVAKKDQVAPEATSSTVTRTTRSGRVISSYTVEPVESPTTPDEESPKSQLESESQSSTQMDISQPSSEPTEPKGDTATEALTTETHTPATPPVADKPQPAPKAKRGRPRVLNKVTQPRLKNRSIADFFSRVPKGTTSPVAGTPPVVGTPSVADKPPAASTSATTTRSKTVTFAEPALESQPSSPSAVIDTIQETTVSQPENEATEVTTESTASKDTTAKEPVTEHSTDNDSTVQADVVDMEVDATNTSQQAEADKDRDNEPAPATSDTPSSTKPDTETQASTAKTAHLFRRYQHEKSQKPVNSYLEARIKIFYELLDEMRLIEMGKPFIVLFEERAAAQNKSSKYSMDMKTLWTTALELEKRGQAQTVIVDCPFLSGKTLKRKVVFHRDMSQDSEEFKSYVKFIKERRAINNSNRNMPKPVAEVDQPVVRLSEQVEQMQKEAQELLVSGQIKKAKQMELRISELSKNLETFGRQYCQNMNTYWMIEAVQYGWITARMIRAKVFHKYLYRLLEDNVDGVNQEERVITVNAICDNMSFHLIAQIIGIFKPSKLINDFYKDVNNHKVKLGDMPDDLKRDLVDENTKFLRRLRKLINGLEYIQVLTAQFTEVKDNANFKVVKYAHIAPYYKLEQKVPIIDRKQAHEPVIREHTIKTMDDLSDYWTDLKYVSTFRNAGHKNLKKLDDPNEIELRSSIHSPRNWSTRAIFTRGQRKMLNEKVDKVNRKTPLDNPQELKQIANTLDVPITVIQSYYTKIIDALDRRHRYTKEKRLERLLMGGKKRRTARSAKYNIYQGRRVITMDSNHAFVGSRRQPSKANKSYMDDMQDLPVIQDGQKFLKNKAKRKRSSWSEQDDEILLYMYTIMRHRSRQNKVKISWCPAQKVFPDRDPNSTRSRKDRLLGQSSYNEKYELYLIYWDTFYHEGIANGDITDPDPEDNANMDILSYIEYFVQRLQEFKESPVELPLPATLAQTKDMYDIMRSELINPYFEDSYHDGESLIHKLQSLYLVPFTVRKDMEATYDQPDTIAAIEDDAANRLCGVIRIYGLMALMTPAELFDPFHAYQILSKFPQHLMDTVFEQMKTEKILILACGDRPIPGTSWALSAKFMKDMSGELPVDLFNQAKEYERFLTTQTEKFKFLPYHVSSGMMACLLNLLSDNQISFGLSNLNLQMRKVIGLGFRTRGIRDATFSHLGLDIQVNDQADHAMTDASTVRKAYIKQLTNKEYDATLSNLLICLSTKESDMIKAVIHALHDQHEVGLTLYQLKTKLQDYHFTDQDIIMTVRRLCYNKPALVCQVGFKAVRYVHIKFVNDWTINNTETKDYKPSQRVKEEMMSKTNGHFQTDIDRKDIVIPSLWIDINGNVTDLVLNGCKKAIMDLVLRKPGISEADIHRHMSTGLSKREVHDLLGILVEQQALRRIQVQIMPQQQAKQPSIFAKKTVVQCSSSDSIGNLTRSCFWVTTKIFSATV</sequence>
<dbReference type="GO" id="GO:0005634">
    <property type="term" value="C:nucleus"/>
    <property type="evidence" value="ECO:0007669"/>
    <property type="project" value="UniProtKB-SubCell"/>
</dbReference>
<evidence type="ECO:0000256" key="5">
    <source>
        <dbReference type="ARBA" id="ARBA00023242"/>
    </source>
</evidence>
<dbReference type="PANTHER" id="PTHR15180">
    <property type="entry name" value="GENERAL TRANSCRIPTION FACTOR 3C POLYPEPTIDE 1"/>
    <property type="match status" value="1"/>
</dbReference>
<feature type="compositionally biased region" description="Low complexity" evidence="7">
    <location>
        <begin position="1017"/>
        <end position="1030"/>
    </location>
</feature>
<feature type="region of interest" description="Disordered" evidence="7">
    <location>
        <begin position="718"/>
        <end position="743"/>
    </location>
</feature>
<dbReference type="OrthoDB" id="68020at2759"/>
<keyword evidence="3" id="KW-0238">DNA-binding</keyword>
<feature type="compositionally biased region" description="Low complexity" evidence="7">
    <location>
        <begin position="718"/>
        <end position="737"/>
    </location>
</feature>
<organism evidence="9 10">
    <name type="scientific">Mucor circinelloides f. circinelloides (strain 1006PhL)</name>
    <name type="common">Mucormycosis agent</name>
    <name type="synonym">Calyptromyces circinelloides</name>
    <dbReference type="NCBI Taxonomy" id="1220926"/>
    <lineage>
        <taxon>Eukaryota</taxon>
        <taxon>Fungi</taxon>
        <taxon>Fungi incertae sedis</taxon>
        <taxon>Mucoromycota</taxon>
        <taxon>Mucoromycotina</taxon>
        <taxon>Mucoromycetes</taxon>
        <taxon>Mucorales</taxon>
        <taxon>Mucorineae</taxon>
        <taxon>Mucoraceae</taxon>
        <taxon>Mucor</taxon>
    </lineage>
</organism>
<protein>
    <recommendedName>
        <fullName evidence="8">Myb-like domain-containing protein</fullName>
    </recommendedName>
</protein>
<feature type="region of interest" description="Disordered" evidence="7">
    <location>
        <begin position="150"/>
        <end position="248"/>
    </location>
</feature>
<dbReference type="GO" id="GO:0003677">
    <property type="term" value="F:DNA binding"/>
    <property type="evidence" value="ECO:0007669"/>
    <property type="project" value="UniProtKB-KW"/>
</dbReference>